<dbReference type="PANTHER" id="PTHR33498:SF1">
    <property type="entry name" value="TRANSPOSASE FOR INSERTION SEQUENCE ELEMENT IS1557"/>
    <property type="match status" value="1"/>
</dbReference>
<protein>
    <recommendedName>
        <fullName evidence="3">Transposase</fullName>
    </recommendedName>
</protein>
<dbReference type="PANTHER" id="PTHR33498">
    <property type="entry name" value="TRANSPOSASE FOR INSERTION SEQUENCE ELEMENT IS1557"/>
    <property type="match status" value="1"/>
</dbReference>
<accession>A0ABV9B8W2</accession>
<evidence type="ECO:0008006" key="3">
    <source>
        <dbReference type="Google" id="ProtNLM"/>
    </source>
</evidence>
<organism evidence="1 2">
    <name type="scientific">Streptomyces vulcanius</name>
    <dbReference type="NCBI Taxonomy" id="1441876"/>
    <lineage>
        <taxon>Bacteria</taxon>
        <taxon>Bacillati</taxon>
        <taxon>Actinomycetota</taxon>
        <taxon>Actinomycetes</taxon>
        <taxon>Kitasatosporales</taxon>
        <taxon>Streptomycetaceae</taxon>
        <taxon>Streptomyces</taxon>
    </lineage>
</organism>
<proteinExistence type="predicted"/>
<dbReference type="PROSITE" id="PS51257">
    <property type="entry name" value="PROKAR_LIPOPROTEIN"/>
    <property type="match status" value="1"/>
</dbReference>
<gene>
    <name evidence="1" type="ORF">ACFPIH_51550</name>
</gene>
<dbReference type="RefSeq" id="WP_381186642.1">
    <property type="nucleotide sequence ID" value="NZ_JBHSFK010000061.1"/>
</dbReference>
<keyword evidence="2" id="KW-1185">Reference proteome</keyword>
<reference evidence="2" key="1">
    <citation type="journal article" date="2019" name="Int. J. Syst. Evol. Microbiol.">
        <title>The Global Catalogue of Microorganisms (GCM) 10K type strain sequencing project: providing services to taxonomists for standard genome sequencing and annotation.</title>
        <authorList>
            <consortium name="The Broad Institute Genomics Platform"/>
            <consortium name="The Broad Institute Genome Sequencing Center for Infectious Disease"/>
            <person name="Wu L."/>
            <person name="Ma J."/>
        </authorList>
    </citation>
    <scope>NUCLEOTIDE SEQUENCE [LARGE SCALE GENOMIC DNA]</scope>
    <source>
        <strain evidence="2">CGMCC 4.7177</strain>
    </source>
</reference>
<sequence length="134" mass="14513">MPRRGAGNTTLSGWIGCSTTAPEPAQAHQLVRGFVSVLVGRDAVRLGTWLQDVEESERTALRAIVKVFRGDRTATDAGITTAHNSGVIDGWITDVKLIKRQVGGRAGIVLLRQHISRVPHSRRASPKPCPDPRC</sequence>
<name>A0ABV9B8W2_9ACTN</name>
<dbReference type="Proteomes" id="UP001595839">
    <property type="component" value="Unassembled WGS sequence"/>
</dbReference>
<evidence type="ECO:0000313" key="2">
    <source>
        <dbReference type="Proteomes" id="UP001595839"/>
    </source>
</evidence>
<dbReference type="InterPro" id="IPR047951">
    <property type="entry name" value="Transpos_ISL3"/>
</dbReference>
<comment type="caution">
    <text evidence="1">The sequence shown here is derived from an EMBL/GenBank/DDBJ whole genome shotgun (WGS) entry which is preliminary data.</text>
</comment>
<evidence type="ECO:0000313" key="1">
    <source>
        <dbReference type="EMBL" id="MFC4507751.1"/>
    </source>
</evidence>
<dbReference type="EMBL" id="JBHSFK010000061">
    <property type="protein sequence ID" value="MFC4507751.1"/>
    <property type="molecule type" value="Genomic_DNA"/>
</dbReference>